<reference evidence="1 2" key="1">
    <citation type="journal article" date="2004" name="Int. J. Syst. Evol. Microbiol.">
        <title>Kaistella koreensis gen. nov., sp. nov., a novel member of the Chryseobacterium-Bergeyella-Riemerella branch.</title>
        <authorList>
            <person name="Kim M.K."/>
            <person name="Im W.T."/>
            <person name="Shin Y.K."/>
            <person name="Lim J.H."/>
            <person name="Kim S.H."/>
            <person name="Lee B.C."/>
            <person name="Park M.Y."/>
            <person name="Lee K.Y."/>
            <person name="Lee S.T."/>
        </authorList>
    </citation>
    <scope>NUCLEOTIDE SEQUENCE [LARGE SCALE GENOMIC DNA]</scope>
    <source>
        <strain evidence="1 2">CCUG 49689</strain>
    </source>
</reference>
<dbReference type="Proteomes" id="UP000035900">
    <property type="component" value="Unassembled WGS sequence"/>
</dbReference>
<gene>
    <name evidence="1" type="ORF">ACM44_04185</name>
</gene>
<dbReference type="EMBL" id="LFNG01000004">
    <property type="protein sequence ID" value="KMQ72210.1"/>
    <property type="molecule type" value="Genomic_DNA"/>
</dbReference>
<accession>A0A0J7LTF6</accession>
<protein>
    <submittedName>
        <fullName evidence="1">Uncharacterized protein</fullName>
    </submittedName>
</protein>
<dbReference type="RefSeq" id="WP_048498791.1">
    <property type="nucleotide sequence ID" value="NZ_LFNG01000004.1"/>
</dbReference>
<sequence length="89" mass="10113">MIWIEQLTAHSADVRCNPLSESGPNAGWVPSLEQISEQFVRQIFGFQWKLNQEKDVDKIRKFTAKSLPHIFPEIVFAVISSDLISGLEV</sequence>
<name>A0A0J7LTF6_9FLAO</name>
<keyword evidence="2" id="KW-1185">Reference proteome</keyword>
<proteinExistence type="predicted"/>
<organism evidence="1 2">
    <name type="scientific">Chryseobacterium koreense CCUG 49689</name>
    <dbReference type="NCBI Taxonomy" id="1304281"/>
    <lineage>
        <taxon>Bacteria</taxon>
        <taxon>Pseudomonadati</taxon>
        <taxon>Bacteroidota</taxon>
        <taxon>Flavobacteriia</taxon>
        <taxon>Flavobacteriales</taxon>
        <taxon>Weeksellaceae</taxon>
        <taxon>Chryseobacterium group</taxon>
        <taxon>Chryseobacterium</taxon>
    </lineage>
</organism>
<dbReference type="PATRIC" id="fig|1304281.5.peg.901"/>
<comment type="caution">
    <text evidence="1">The sequence shown here is derived from an EMBL/GenBank/DDBJ whole genome shotgun (WGS) entry which is preliminary data.</text>
</comment>
<evidence type="ECO:0000313" key="1">
    <source>
        <dbReference type="EMBL" id="KMQ72210.1"/>
    </source>
</evidence>
<evidence type="ECO:0000313" key="2">
    <source>
        <dbReference type="Proteomes" id="UP000035900"/>
    </source>
</evidence>
<dbReference type="AlphaFoldDB" id="A0A0J7LTF6"/>